<dbReference type="GO" id="GO:0005886">
    <property type="term" value="C:plasma membrane"/>
    <property type="evidence" value="ECO:0007669"/>
    <property type="project" value="UniProtKB-SubCell"/>
</dbReference>
<accession>A0A1G8XS39</accession>
<dbReference type="AlphaFoldDB" id="A0A1G8XS39"/>
<sequence>MAIVYLIIIGAAAGFIATRLMKLETDLVTTIAIGIAGALIGGFVLRALIAVMGWAAGFVGAVLGAMLLIWLWETYGPKRK</sequence>
<evidence type="ECO:0000313" key="9">
    <source>
        <dbReference type="Proteomes" id="UP000199328"/>
    </source>
</evidence>
<keyword evidence="6 7" id="KW-0472">Membrane</keyword>
<protein>
    <submittedName>
        <fullName evidence="8">Transglycosylase associated protein</fullName>
    </submittedName>
</protein>
<dbReference type="Proteomes" id="UP000199328">
    <property type="component" value="Unassembled WGS sequence"/>
</dbReference>
<keyword evidence="5 7" id="KW-1133">Transmembrane helix</keyword>
<feature type="transmembrane region" description="Helical" evidence="7">
    <location>
        <begin position="52"/>
        <end position="72"/>
    </location>
</feature>
<dbReference type="OrthoDB" id="7876027at2"/>
<gene>
    <name evidence="8" type="ORF">SAMN05216257_10112</name>
</gene>
<evidence type="ECO:0000313" key="8">
    <source>
        <dbReference type="EMBL" id="SDJ92590.1"/>
    </source>
</evidence>
<keyword evidence="3" id="KW-1003">Cell membrane</keyword>
<dbReference type="RefSeq" id="WP_092496974.1">
    <property type="nucleotide sequence ID" value="NZ_FNFV01000001.1"/>
</dbReference>
<dbReference type="EMBL" id="FNFV01000001">
    <property type="protein sequence ID" value="SDJ92590.1"/>
    <property type="molecule type" value="Genomic_DNA"/>
</dbReference>
<comment type="similarity">
    <text evidence="2">Belongs to the UPF0410 family.</text>
</comment>
<reference evidence="9" key="1">
    <citation type="submission" date="2016-10" db="EMBL/GenBank/DDBJ databases">
        <authorList>
            <person name="Varghese N."/>
            <person name="Submissions S."/>
        </authorList>
    </citation>
    <scope>NUCLEOTIDE SEQUENCE [LARGE SCALE GENOMIC DNA]</scope>
    <source>
        <strain evidence="9">CGMCC 1.10789</strain>
    </source>
</reference>
<evidence type="ECO:0000256" key="3">
    <source>
        <dbReference type="ARBA" id="ARBA00022475"/>
    </source>
</evidence>
<keyword evidence="4 7" id="KW-0812">Transmembrane</keyword>
<comment type="subcellular location">
    <subcellularLocation>
        <location evidence="1">Cell membrane</location>
        <topology evidence="1">Multi-pass membrane protein</topology>
    </subcellularLocation>
</comment>
<dbReference type="STRING" id="990712.SAMN05216257_10112"/>
<evidence type="ECO:0000256" key="6">
    <source>
        <dbReference type="ARBA" id="ARBA00023136"/>
    </source>
</evidence>
<proteinExistence type="inferred from homology"/>
<evidence type="ECO:0000256" key="7">
    <source>
        <dbReference type="SAM" id="Phobius"/>
    </source>
</evidence>
<feature type="transmembrane region" description="Helical" evidence="7">
    <location>
        <begin position="27"/>
        <end position="45"/>
    </location>
</feature>
<evidence type="ECO:0000256" key="2">
    <source>
        <dbReference type="ARBA" id="ARBA00011006"/>
    </source>
</evidence>
<evidence type="ECO:0000256" key="5">
    <source>
        <dbReference type="ARBA" id="ARBA00022989"/>
    </source>
</evidence>
<evidence type="ECO:0000256" key="4">
    <source>
        <dbReference type="ARBA" id="ARBA00022692"/>
    </source>
</evidence>
<dbReference type="Pfam" id="PF04226">
    <property type="entry name" value="Transgly_assoc"/>
    <property type="match status" value="1"/>
</dbReference>
<keyword evidence="9" id="KW-1185">Reference proteome</keyword>
<dbReference type="InterPro" id="IPR007341">
    <property type="entry name" value="Transgly_assoc"/>
</dbReference>
<organism evidence="8 9">
    <name type="scientific">Meinhardsimonia xiamenensis</name>
    <dbReference type="NCBI Taxonomy" id="990712"/>
    <lineage>
        <taxon>Bacteria</taxon>
        <taxon>Pseudomonadati</taxon>
        <taxon>Pseudomonadota</taxon>
        <taxon>Alphaproteobacteria</taxon>
        <taxon>Rhodobacterales</taxon>
        <taxon>Paracoccaceae</taxon>
        <taxon>Meinhardsimonia</taxon>
    </lineage>
</organism>
<evidence type="ECO:0000256" key="1">
    <source>
        <dbReference type="ARBA" id="ARBA00004651"/>
    </source>
</evidence>
<name>A0A1G8XS39_9RHOB</name>